<feature type="compositionally biased region" description="Basic residues" evidence="4">
    <location>
        <begin position="464"/>
        <end position="481"/>
    </location>
</feature>
<dbReference type="PANTHER" id="PTHR13026:SF2">
    <property type="entry name" value="RIBOSOMAL RNA PROCESSING PROTEIN 1 HOMOLOG B"/>
    <property type="match status" value="1"/>
</dbReference>
<organism evidence="5">
    <name type="scientific">Castor canadensis</name>
    <name type="common">American beaver</name>
    <dbReference type="NCBI Taxonomy" id="51338"/>
    <lineage>
        <taxon>Eukaryota</taxon>
        <taxon>Metazoa</taxon>
        <taxon>Chordata</taxon>
        <taxon>Craniata</taxon>
        <taxon>Vertebrata</taxon>
        <taxon>Euteleostomi</taxon>
        <taxon>Mammalia</taxon>
        <taxon>Eutheria</taxon>
        <taxon>Euarchontoglires</taxon>
        <taxon>Glires</taxon>
        <taxon>Rodentia</taxon>
        <taxon>Castorimorpha</taxon>
        <taxon>Castoridae</taxon>
        <taxon>Castor</taxon>
    </lineage>
</organism>
<name>A0A8C0X6S0_CASCN</name>
<dbReference type="Pfam" id="PF05997">
    <property type="entry name" value="Nop52"/>
    <property type="match status" value="1"/>
</dbReference>
<evidence type="ECO:0000256" key="2">
    <source>
        <dbReference type="ARBA" id="ARBA00006374"/>
    </source>
</evidence>
<dbReference type="GO" id="GO:0006364">
    <property type="term" value="P:rRNA processing"/>
    <property type="evidence" value="ECO:0007669"/>
    <property type="project" value="InterPro"/>
</dbReference>
<sequence length="714" mass="80515">MAPAMQSAELQFAQRLASSEKGIRDRAVRKLRQYLSVKTQRETGGFSQEELLKIWKGLFYCMWVQDEPPLQEELANTVSQLIHVVNNSEAQYLFIQTFWQTMNREWKGIDKLHLDKYYMLIRLVLRQSFEVLKRNGWEESRIQLFLDVLMKEILCPESQSPDGVRFHFIDIYLDELSTVGGRELLADQNLKFIDPFCKIAAKTKDHTLVQTIARGVFEVIVDQSPFVPEETVGEQETKGGENDLSGAEIPAVQATWRKAVSRKKIALGKCLSGRDGVSDEPERDGCATSEDTGPLLQFDYKAVADRLLEITNRKNTPPFNRKRLCKLIKKFQDLSEGNIAQLTFTEDISVEDDQALSQGRHKRKRKKLLEKAELEKKKGNKIEEEDSEGSTQKRKRKKKRIHFQSESHGPRDADATLVQSMNSKPEATQRQASQAHVADEPRAEAVSSPQEESSHDNPPTIPTHSKRKRPKKRSLKAHRGLWKASVSPLEDLSRNGPSHEHPQGPAARGSLTQGTQVLKRKRKLGALPVNGTDLAPPAWPSAQKAGPPTSPVKEEDSQTTLPQFRKPQKKKAEPTNFDLQNLSSQKIAILKKRKKMKEMSNLVEYNGALEFKVKQIPVLLNKTPSSSKKVTFGLNRNMTTEFKKTDKSILVSPTGPSRVAFDPEQRPLHGVLKTPTNSPASTPLVTNLPASTPLVTRMPLAATPKRRPRAADFF</sequence>
<feature type="region of interest" description="Disordered" evidence="4">
    <location>
        <begin position="354"/>
        <end position="574"/>
    </location>
</feature>
<feature type="compositionally biased region" description="Polar residues" evidence="4">
    <location>
        <begin position="417"/>
        <end position="434"/>
    </location>
</feature>
<feature type="compositionally biased region" description="Basic residues" evidence="4">
    <location>
        <begin position="359"/>
        <end position="368"/>
    </location>
</feature>
<reference evidence="5" key="1">
    <citation type="submission" date="2023-09" db="UniProtKB">
        <authorList>
            <consortium name="Ensembl"/>
        </authorList>
    </citation>
    <scope>IDENTIFICATION</scope>
</reference>
<feature type="compositionally biased region" description="Basic and acidic residues" evidence="4">
    <location>
        <begin position="491"/>
        <end position="502"/>
    </location>
</feature>
<comment type="similarity">
    <text evidence="2">Belongs to the RRP1 family.</text>
</comment>
<dbReference type="GO" id="GO:0030688">
    <property type="term" value="C:preribosome, small subunit precursor"/>
    <property type="evidence" value="ECO:0007669"/>
    <property type="project" value="InterPro"/>
</dbReference>
<evidence type="ECO:0000256" key="1">
    <source>
        <dbReference type="ARBA" id="ARBA00004123"/>
    </source>
</evidence>
<evidence type="ECO:0000256" key="3">
    <source>
        <dbReference type="ARBA" id="ARBA00023242"/>
    </source>
</evidence>
<feature type="compositionally biased region" description="Basic residues" evidence="4">
    <location>
        <begin position="392"/>
        <end position="402"/>
    </location>
</feature>
<dbReference type="Ensembl" id="ENSCCNT00000027282.1">
    <property type="protein sequence ID" value="ENSCCNP00000021180.1"/>
    <property type="gene ID" value="ENSCCNG00000021029.1"/>
</dbReference>
<proteinExistence type="inferred from homology"/>
<dbReference type="PANTHER" id="PTHR13026">
    <property type="entry name" value="NNP-1 PROTEIN NOVEL NUCLEAR PROTEIN 1 NOP52"/>
    <property type="match status" value="1"/>
</dbReference>
<feature type="compositionally biased region" description="Basic and acidic residues" evidence="4">
    <location>
        <begin position="369"/>
        <end position="382"/>
    </location>
</feature>
<accession>A0A8C0X6S0</accession>
<evidence type="ECO:0008006" key="6">
    <source>
        <dbReference type="Google" id="ProtNLM"/>
    </source>
</evidence>
<keyword evidence="3" id="KW-0539">Nucleus</keyword>
<feature type="compositionally biased region" description="Basic and acidic residues" evidence="4">
    <location>
        <begin position="403"/>
        <end position="414"/>
    </location>
</feature>
<comment type="subcellular location">
    <subcellularLocation>
        <location evidence="1">Nucleus</location>
    </subcellularLocation>
</comment>
<gene>
    <name evidence="5" type="primary">Rrp1b</name>
</gene>
<dbReference type="GO" id="GO:0005634">
    <property type="term" value="C:nucleus"/>
    <property type="evidence" value="ECO:0007669"/>
    <property type="project" value="UniProtKB-SubCell"/>
</dbReference>
<protein>
    <recommendedName>
        <fullName evidence="6">Ribosomal RNA processing protein 1 B</fullName>
    </recommendedName>
</protein>
<evidence type="ECO:0000313" key="5">
    <source>
        <dbReference type="Ensembl" id="ENSCCNP00000021180.1"/>
    </source>
</evidence>
<dbReference type="AlphaFoldDB" id="A0A8C0X6S0"/>
<dbReference type="InterPro" id="IPR010301">
    <property type="entry name" value="RRP1"/>
</dbReference>
<evidence type="ECO:0000256" key="4">
    <source>
        <dbReference type="SAM" id="MobiDB-lite"/>
    </source>
</evidence>